<organism evidence="4 5">
    <name type="scientific">Singulisphaera acidiphila (strain ATCC BAA-1392 / DSM 18658 / VKM B-2454 / MOB10)</name>
    <dbReference type="NCBI Taxonomy" id="886293"/>
    <lineage>
        <taxon>Bacteria</taxon>
        <taxon>Pseudomonadati</taxon>
        <taxon>Planctomycetota</taxon>
        <taxon>Planctomycetia</taxon>
        <taxon>Isosphaerales</taxon>
        <taxon>Isosphaeraceae</taxon>
        <taxon>Singulisphaera</taxon>
    </lineage>
</organism>
<keyword evidence="5" id="KW-1185">Reference proteome</keyword>
<protein>
    <recommendedName>
        <fullName evidence="3">POPDC1-3 domain-containing protein</fullName>
    </recommendedName>
</protein>
<keyword evidence="2" id="KW-1133">Transmembrane helix</keyword>
<sequence length="189" mass="21658">MVESCIHIANLLYLFSYLGRDMLWLRVLTCGGLVLGLLFFTCQPTPLYGPSVWHVVFLVINGYQIRSLLIQRRQQMLTEEQERLGEAAFHDLSRNELLTLLTHVTYEKPGTLISIRQICEQQLTPDERVLRDLAFAGLSRSELLNLLTRRMWNSLRRGKPGRWSRRRHAGRGRSSADSSREVMSGSATG</sequence>
<dbReference type="KEGG" id="saci:Sinac_7204"/>
<reference evidence="4 5" key="1">
    <citation type="submission" date="2012-02" db="EMBL/GenBank/DDBJ databases">
        <title>Complete sequence of chromosome of Singulisphaera acidiphila DSM 18658.</title>
        <authorList>
            <consortium name="US DOE Joint Genome Institute (JGI-PGF)"/>
            <person name="Lucas S."/>
            <person name="Copeland A."/>
            <person name="Lapidus A."/>
            <person name="Glavina del Rio T."/>
            <person name="Dalin E."/>
            <person name="Tice H."/>
            <person name="Bruce D."/>
            <person name="Goodwin L."/>
            <person name="Pitluck S."/>
            <person name="Peters L."/>
            <person name="Ovchinnikova G."/>
            <person name="Chertkov O."/>
            <person name="Kyrpides N."/>
            <person name="Mavromatis K."/>
            <person name="Ivanova N."/>
            <person name="Brettin T."/>
            <person name="Detter J.C."/>
            <person name="Han C."/>
            <person name="Larimer F."/>
            <person name="Land M."/>
            <person name="Hauser L."/>
            <person name="Markowitz V."/>
            <person name="Cheng J.-F."/>
            <person name="Hugenholtz P."/>
            <person name="Woyke T."/>
            <person name="Wu D."/>
            <person name="Tindall B."/>
            <person name="Pomrenke H."/>
            <person name="Brambilla E."/>
            <person name="Klenk H.-P."/>
            <person name="Eisen J.A."/>
        </authorList>
    </citation>
    <scope>NUCLEOTIDE SEQUENCE [LARGE SCALE GENOMIC DNA]</scope>
    <source>
        <strain evidence="5">ATCC BAA-1392 / DSM 18658 / VKM B-2454 / MOB10</strain>
    </source>
</reference>
<keyword evidence="2" id="KW-0812">Transmembrane</keyword>
<dbReference type="EMBL" id="CP003364">
    <property type="protein sequence ID" value="AGA31252.1"/>
    <property type="molecule type" value="Genomic_DNA"/>
</dbReference>
<dbReference type="Pfam" id="PF04831">
    <property type="entry name" value="POPDC1-3"/>
    <property type="match status" value="1"/>
</dbReference>
<gene>
    <name evidence="4" type="ordered locus">Sinac_7204</name>
</gene>
<evidence type="ECO:0000256" key="1">
    <source>
        <dbReference type="SAM" id="MobiDB-lite"/>
    </source>
</evidence>
<evidence type="ECO:0000313" key="5">
    <source>
        <dbReference type="Proteomes" id="UP000010798"/>
    </source>
</evidence>
<name>L0DPS7_SINAD</name>
<dbReference type="Proteomes" id="UP000010798">
    <property type="component" value="Chromosome"/>
</dbReference>
<dbReference type="InterPro" id="IPR055272">
    <property type="entry name" value="POPDC1-3_dom"/>
</dbReference>
<feature type="compositionally biased region" description="Basic residues" evidence="1">
    <location>
        <begin position="157"/>
        <end position="171"/>
    </location>
</feature>
<dbReference type="HOGENOM" id="CLU_1433599_0_0_0"/>
<keyword evidence="2" id="KW-0472">Membrane</keyword>
<dbReference type="OrthoDB" id="274749at2"/>
<proteinExistence type="predicted"/>
<feature type="region of interest" description="Disordered" evidence="1">
    <location>
        <begin position="157"/>
        <end position="189"/>
    </location>
</feature>
<feature type="transmembrane region" description="Helical" evidence="2">
    <location>
        <begin position="52"/>
        <end position="69"/>
    </location>
</feature>
<evidence type="ECO:0000256" key="2">
    <source>
        <dbReference type="SAM" id="Phobius"/>
    </source>
</evidence>
<dbReference type="AlphaFoldDB" id="L0DPS7"/>
<accession>L0DPS7</accession>
<feature type="domain" description="POPDC1-3" evidence="3">
    <location>
        <begin position="3"/>
        <end position="92"/>
    </location>
</feature>
<evidence type="ECO:0000313" key="4">
    <source>
        <dbReference type="EMBL" id="AGA31252.1"/>
    </source>
</evidence>
<dbReference type="STRING" id="886293.Sinac_7204"/>
<evidence type="ECO:0000259" key="3">
    <source>
        <dbReference type="Pfam" id="PF04831"/>
    </source>
</evidence>
<feature type="transmembrane region" description="Helical" evidence="2">
    <location>
        <begin position="23"/>
        <end position="40"/>
    </location>
</feature>